<evidence type="ECO:0008006" key="3">
    <source>
        <dbReference type="Google" id="ProtNLM"/>
    </source>
</evidence>
<dbReference type="STRING" id="645990.SAMN00120144_0330"/>
<evidence type="ECO:0000313" key="1">
    <source>
        <dbReference type="EMBL" id="SMB97268.1"/>
    </source>
</evidence>
<protein>
    <recommendedName>
        <fullName evidence="3">VRR-NUC domain-containing protein</fullName>
    </recommendedName>
</protein>
<dbReference type="EMBL" id="FWWW01000075">
    <property type="protein sequence ID" value="SMB97268.1"/>
    <property type="molecule type" value="Genomic_DNA"/>
</dbReference>
<accession>A0A1W1VV88</accession>
<dbReference type="AlphaFoldDB" id="A0A1W1VV88"/>
<dbReference type="OrthoDB" id="877868at2"/>
<sequence length="145" mass="16762">MNHFGHKPLIDFGGLPVFAELCVYELFRLSGWEARWLETYGAPAAGPYLFTNWLDVPLKQQQHQPLRVAWVAELLEVIAAYNKGRYGGCWDVIGWHGKTIVFAELKRRKKDRLQTTQPLWLEAGLRAGLQPENFLFVEWDFDSSI</sequence>
<organism evidence="1 2">
    <name type="scientific">Hymenobacter roseosalivarius DSM 11622</name>
    <dbReference type="NCBI Taxonomy" id="645990"/>
    <lineage>
        <taxon>Bacteria</taxon>
        <taxon>Pseudomonadati</taxon>
        <taxon>Bacteroidota</taxon>
        <taxon>Cytophagia</taxon>
        <taxon>Cytophagales</taxon>
        <taxon>Hymenobacteraceae</taxon>
        <taxon>Hymenobacter</taxon>
    </lineage>
</organism>
<gene>
    <name evidence="1" type="ORF">SAMN00120144_0330</name>
</gene>
<dbReference type="Proteomes" id="UP000192266">
    <property type="component" value="Unassembled WGS sequence"/>
</dbReference>
<proteinExistence type="predicted"/>
<keyword evidence="2" id="KW-1185">Reference proteome</keyword>
<dbReference type="RefSeq" id="WP_084446447.1">
    <property type="nucleotide sequence ID" value="NZ_FWWW01000075.1"/>
</dbReference>
<evidence type="ECO:0000313" key="2">
    <source>
        <dbReference type="Proteomes" id="UP000192266"/>
    </source>
</evidence>
<name>A0A1W1VV88_9BACT</name>
<reference evidence="1 2" key="1">
    <citation type="submission" date="2017-04" db="EMBL/GenBank/DDBJ databases">
        <authorList>
            <person name="Afonso C.L."/>
            <person name="Miller P.J."/>
            <person name="Scott M.A."/>
            <person name="Spackman E."/>
            <person name="Goraichik I."/>
            <person name="Dimitrov K.M."/>
            <person name="Suarez D.L."/>
            <person name="Swayne D.E."/>
        </authorList>
    </citation>
    <scope>NUCLEOTIDE SEQUENCE [LARGE SCALE GENOMIC DNA]</scope>
    <source>
        <strain evidence="1 2">DSM 11622</strain>
    </source>
</reference>